<sequence length="95" mass="10431">MCPVPRERAAQTNVSCYTESPAGHRGPSGARTTTPNVTHLPPTYRLGDTSEIQLSARETSKVEVEALPEARRGSRAVYEAVASPDRLKYNSRDLF</sequence>
<dbReference type="EMBL" id="CM044704">
    <property type="protein sequence ID" value="KAI5668074.1"/>
    <property type="molecule type" value="Genomic_DNA"/>
</dbReference>
<reference evidence="2" key="1">
    <citation type="journal article" date="2023" name="Nat. Plants">
        <title>Single-cell RNA sequencing provides a high-resolution roadmap for understanding the multicellular compartmentation of specialized metabolism.</title>
        <authorList>
            <person name="Sun S."/>
            <person name="Shen X."/>
            <person name="Li Y."/>
            <person name="Li Y."/>
            <person name="Wang S."/>
            <person name="Li R."/>
            <person name="Zhang H."/>
            <person name="Shen G."/>
            <person name="Guo B."/>
            <person name="Wei J."/>
            <person name="Xu J."/>
            <person name="St-Pierre B."/>
            <person name="Chen S."/>
            <person name="Sun C."/>
        </authorList>
    </citation>
    <scope>NUCLEOTIDE SEQUENCE [LARGE SCALE GENOMIC DNA]</scope>
</reference>
<proteinExistence type="predicted"/>
<dbReference type="Proteomes" id="UP001060085">
    <property type="component" value="Linkage Group LG04"/>
</dbReference>
<name>A0ACC0B600_CATRO</name>
<evidence type="ECO:0000313" key="2">
    <source>
        <dbReference type="Proteomes" id="UP001060085"/>
    </source>
</evidence>
<gene>
    <name evidence="1" type="ORF">M9H77_17927</name>
</gene>
<protein>
    <submittedName>
        <fullName evidence="1">Uncharacterized protein</fullName>
    </submittedName>
</protein>
<comment type="caution">
    <text evidence="1">The sequence shown here is derived from an EMBL/GenBank/DDBJ whole genome shotgun (WGS) entry which is preliminary data.</text>
</comment>
<accession>A0ACC0B600</accession>
<organism evidence="1 2">
    <name type="scientific">Catharanthus roseus</name>
    <name type="common">Madagascar periwinkle</name>
    <name type="synonym">Vinca rosea</name>
    <dbReference type="NCBI Taxonomy" id="4058"/>
    <lineage>
        <taxon>Eukaryota</taxon>
        <taxon>Viridiplantae</taxon>
        <taxon>Streptophyta</taxon>
        <taxon>Embryophyta</taxon>
        <taxon>Tracheophyta</taxon>
        <taxon>Spermatophyta</taxon>
        <taxon>Magnoliopsida</taxon>
        <taxon>eudicotyledons</taxon>
        <taxon>Gunneridae</taxon>
        <taxon>Pentapetalae</taxon>
        <taxon>asterids</taxon>
        <taxon>lamiids</taxon>
        <taxon>Gentianales</taxon>
        <taxon>Apocynaceae</taxon>
        <taxon>Rauvolfioideae</taxon>
        <taxon>Vinceae</taxon>
        <taxon>Catharanthinae</taxon>
        <taxon>Catharanthus</taxon>
    </lineage>
</organism>
<evidence type="ECO:0000313" key="1">
    <source>
        <dbReference type="EMBL" id="KAI5668074.1"/>
    </source>
</evidence>
<keyword evidence="2" id="KW-1185">Reference proteome</keyword>